<dbReference type="Proteomes" id="UP000789920">
    <property type="component" value="Unassembled WGS sequence"/>
</dbReference>
<comment type="caution">
    <text evidence="1">The sequence shown here is derived from an EMBL/GenBank/DDBJ whole genome shotgun (WGS) entry which is preliminary data.</text>
</comment>
<proteinExistence type="predicted"/>
<keyword evidence="2" id="KW-1185">Reference proteome</keyword>
<feature type="non-terminal residue" evidence="1">
    <location>
        <position position="1"/>
    </location>
</feature>
<gene>
    <name evidence="1" type="ORF">RPERSI_LOCUS29557</name>
</gene>
<name>A0ACA9SCI8_9GLOM</name>
<reference evidence="1" key="1">
    <citation type="submission" date="2021-06" db="EMBL/GenBank/DDBJ databases">
        <authorList>
            <person name="Kallberg Y."/>
            <person name="Tangrot J."/>
            <person name="Rosling A."/>
        </authorList>
    </citation>
    <scope>NUCLEOTIDE SEQUENCE</scope>
    <source>
        <strain evidence="1">MA461A</strain>
    </source>
</reference>
<protein>
    <submittedName>
        <fullName evidence="1">551_t:CDS:1</fullName>
    </submittedName>
</protein>
<evidence type="ECO:0000313" key="2">
    <source>
        <dbReference type="Proteomes" id="UP000789920"/>
    </source>
</evidence>
<sequence>MHLEVLIVCKVMQGDASSVCKDGQNAHFADRHAVTVQIAVCIVVCMMLHSNQQMVVIFCVM</sequence>
<evidence type="ECO:0000313" key="1">
    <source>
        <dbReference type="EMBL" id="CAG8835461.1"/>
    </source>
</evidence>
<dbReference type="EMBL" id="CAJVQC010111966">
    <property type="protein sequence ID" value="CAG8835461.1"/>
    <property type="molecule type" value="Genomic_DNA"/>
</dbReference>
<accession>A0ACA9SCI8</accession>
<organism evidence="1 2">
    <name type="scientific">Racocetra persica</name>
    <dbReference type="NCBI Taxonomy" id="160502"/>
    <lineage>
        <taxon>Eukaryota</taxon>
        <taxon>Fungi</taxon>
        <taxon>Fungi incertae sedis</taxon>
        <taxon>Mucoromycota</taxon>
        <taxon>Glomeromycotina</taxon>
        <taxon>Glomeromycetes</taxon>
        <taxon>Diversisporales</taxon>
        <taxon>Gigasporaceae</taxon>
        <taxon>Racocetra</taxon>
    </lineage>
</organism>